<feature type="region of interest" description="Disordered" evidence="2">
    <location>
        <begin position="1"/>
        <end position="22"/>
    </location>
</feature>
<feature type="compositionally biased region" description="Polar residues" evidence="2">
    <location>
        <begin position="184"/>
        <end position="201"/>
    </location>
</feature>
<keyword evidence="1" id="KW-0175">Coiled coil</keyword>
<dbReference type="PANTHER" id="PTHR33701:SF2">
    <property type="entry name" value="TRANSMEMBRANE PROTEIN"/>
    <property type="match status" value="1"/>
</dbReference>
<protein>
    <submittedName>
        <fullName evidence="3">Uncharacterized protein</fullName>
    </submittedName>
</protein>
<proteinExistence type="predicted"/>
<dbReference type="STRING" id="429701.A0A2G9HBV7"/>
<evidence type="ECO:0000256" key="1">
    <source>
        <dbReference type="SAM" id="Coils"/>
    </source>
</evidence>
<name>A0A2G9HBV7_9LAMI</name>
<gene>
    <name evidence="3" type="ORF">CDL12_12363</name>
</gene>
<comment type="caution">
    <text evidence="3">The sequence shown here is derived from an EMBL/GenBank/DDBJ whole genome shotgun (WGS) entry which is preliminary data.</text>
</comment>
<dbReference type="Proteomes" id="UP000231279">
    <property type="component" value="Unassembled WGS sequence"/>
</dbReference>
<organism evidence="3 4">
    <name type="scientific">Handroanthus impetiginosus</name>
    <dbReference type="NCBI Taxonomy" id="429701"/>
    <lineage>
        <taxon>Eukaryota</taxon>
        <taxon>Viridiplantae</taxon>
        <taxon>Streptophyta</taxon>
        <taxon>Embryophyta</taxon>
        <taxon>Tracheophyta</taxon>
        <taxon>Spermatophyta</taxon>
        <taxon>Magnoliopsida</taxon>
        <taxon>eudicotyledons</taxon>
        <taxon>Gunneridae</taxon>
        <taxon>Pentapetalae</taxon>
        <taxon>asterids</taxon>
        <taxon>lamiids</taxon>
        <taxon>Lamiales</taxon>
        <taxon>Bignoniaceae</taxon>
        <taxon>Crescentiina</taxon>
        <taxon>Tabebuia alliance</taxon>
        <taxon>Handroanthus</taxon>
    </lineage>
</organism>
<sequence>MTERDDSDAKYSENQTEEEDNVRKVNCLRGRLLAERMASRNAREEADKLGKKLVELENQLKEEAKLRNRAEKKLKFLMKRLESMNISYVTDESQSSVSSKSSPRIEGLEESENVCENQESMENDKSPKRSQNSEQNDPQLSLLSPSSSFEVNFAEMGSHENTISSKVSEIFEQNVQENAAVEDSLTSAGESHSGKTSQQNYNDSAIDEQRDFAYHGSESCTEEGLKRENDEEDHQNLMDNWMALVPVDIPKKNQSIDPEVLDATVKEVLDALRLAKEQLQSSMERRRMNMIRVG</sequence>
<feature type="compositionally biased region" description="Basic and acidic residues" evidence="2">
    <location>
        <begin position="1"/>
        <end position="11"/>
    </location>
</feature>
<dbReference type="AlphaFoldDB" id="A0A2G9HBV7"/>
<feature type="compositionally biased region" description="Polar residues" evidence="2">
    <location>
        <begin position="129"/>
        <end position="139"/>
    </location>
</feature>
<evidence type="ECO:0000313" key="4">
    <source>
        <dbReference type="Proteomes" id="UP000231279"/>
    </source>
</evidence>
<dbReference type="PANTHER" id="PTHR33701">
    <property type="entry name" value="TRANSMEMBRANE PROTEIN"/>
    <property type="match status" value="1"/>
</dbReference>
<dbReference type="OrthoDB" id="1939750at2759"/>
<evidence type="ECO:0000256" key="2">
    <source>
        <dbReference type="SAM" id="MobiDB-lite"/>
    </source>
</evidence>
<feature type="region of interest" description="Disordered" evidence="2">
    <location>
        <begin position="182"/>
        <end position="201"/>
    </location>
</feature>
<feature type="compositionally biased region" description="Low complexity" evidence="2">
    <location>
        <begin position="93"/>
        <end position="102"/>
    </location>
</feature>
<feature type="coiled-coil region" evidence="1">
    <location>
        <begin position="39"/>
        <end position="87"/>
    </location>
</feature>
<keyword evidence="4" id="KW-1185">Reference proteome</keyword>
<reference evidence="4" key="1">
    <citation type="journal article" date="2018" name="Gigascience">
        <title>Genome assembly of the Pink Ipe (Handroanthus impetiginosus, Bignoniaceae), a highly valued, ecologically keystone Neotropical timber forest tree.</title>
        <authorList>
            <person name="Silva-Junior O.B."/>
            <person name="Grattapaglia D."/>
            <person name="Novaes E."/>
            <person name="Collevatti R.G."/>
        </authorList>
    </citation>
    <scope>NUCLEOTIDE SEQUENCE [LARGE SCALE GENOMIC DNA]</scope>
    <source>
        <strain evidence="4">cv. UFG-1</strain>
    </source>
</reference>
<feature type="region of interest" description="Disordered" evidence="2">
    <location>
        <begin position="87"/>
        <end position="144"/>
    </location>
</feature>
<evidence type="ECO:0000313" key="3">
    <source>
        <dbReference type="EMBL" id="PIN15002.1"/>
    </source>
</evidence>
<dbReference type="EMBL" id="NKXS01002171">
    <property type="protein sequence ID" value="PIN15002.1"/>
    <property type="molecule type" value="Genomic_DNA"/>
</dbReference>
<accession>A0A2G9HBV7</accession>